<accession>A0ABQ4F4K7</accession>
<dbReference type="PANTHER" id="PTHR46889:SF4">
    <property type="entry name" value="TRANSPOSASE INSO FOR INSERTION SEQUENCE ELEMENT IS911B-RELATED"/>
    <property type="match status" value="1"/>
</dbReference>
<dbReference type="InterPro" id="IPR050900">
    <property type="entry name" value="Transposase_IS3/IS150/IS904"/>
</dbReference>
<feature type="domain" description="Integrase catalytic" evidence="2">
    <location>
        <begin position="21"/>
        <end position="79"/>
    </location>
</feature>
<comment type="caution">
    <text evidence="3">The sequence shown here is derived from an EMBL/GenBank/DDBJ whole genome shotgun (WGS) entry which is preliminary data.</text>
</comment>
<evidence type="ECO:0000259" key="2">
    <source>
        <dbReference type="Pfam" id="PF00665"/>
    </source>
</evidence>
<keyword evidence="4" id="KW-1185">Reference proteome</keyword>
<dbReference type="PANTHER" id="PTHR46889">
    <property type="entry name" value="TRANSPOSASE INSF FOR INSERTION SEQUENCE IS3B-RELATED"/>
    <property type="match status" value="1"/>
</dbReference>
<reference evidence="3 4" key="1">
    <citation type="submission" date="2021-01" db="EMBL/GenBank/DDBJ databases">
        <title>Whole genome shotgun sequence of Plantactinospora mayteni NBRC 109088.</title>
        <authorList>
            <person name="Komaki H."/>
            <person name="Tamura T."/>
        </authorList>
    </citation>
    <scope>NUCLEOTIDE SEQUENCE [LARGE SCALE GENOMIC DNA]</scope>
    <source>
        <strain evidence="3 4">NBRC 109088</strain>
    </source>
</reference>
<evidence type="ECO:0000313" key="4">
    <source>
        <dbReference type="Proteomes" id="UP000621500"/>
    </source>
</evidence>
<dbReference type="Pfam" id="PF00665">
    <property type="entry name" value="rve"/>
    <property type="match status" value="1"/>
</dbReference>
<organism evidence="3 4">
    <name type="scientific">Plantactinospora mayteni</name>
    <dbReference type="NCBI Taxonomy" id="566021"/>
    <lineage>
        <taxon>Bacteria</taxon>
        <taxon>Bacillati</taxon>
        <taxon>Actinomycetota</taxon>
        <taxon>Actinomycetes</taxon>
        <taxon>Micromonosporales</taxon>
        <taxon>Micromonosporaceae</taxon>
        <taxon>Plantactinospora</taxon>
    </lineage>
</organism>
<protein>
    <recommendedName>
        <fullName evidence="2">Integrase catalytic domain-containing protein</fullName>
    </recommendedName>
</protein>
<evidence type="ECO:0000256" key="1">
    <source>
        <dbReference type="SAM" id="MobiDB-lite"/>
    </source>
</evidence>
<dbReference type="InterPro" id="IPR036397">
    <property type="entry name" value="RNaseH_sf"/>
</dbReference>
<dbReference type="InterPro" id="IPR012337">
    <property type="entry name" value="RNaseH-like_sf"/>
</dbReference>
<dbReference type="Proteomes" id="UP000621500">
    <property type="component" value="Unassembled WGS sequence"/>
</dbReference>
<feature type="compositionally biased region" description="Basic and acidic residues" evidence="1">
    <location>
        <begin position="115"/>
        <end position="125"/>
    </location>
</feature>
<dbReference type="SUPFAM" id="SSF53098">
    <property type="entry name" value="Ribonuclease H-like"/>
    <property type="match status" value="1"/>
</dbReference>
<evidence type="ECO:0000313" key="3">
    <source>
        <dbReference type="EMBL" id="GIH01842.1"/>
    </source>
</evidence>
<name>A0ABQ4F4K7_9ACTN</name>
<dbReference type="EMBL" id="BONX01000089">
    <property type="protein sequence ID" value="GIH01842.1"/>
    <property type="molecule type" value="Genomic_DNA"/>
</dbReference>
<dbReference type="Gene3D" id="3.30.420.10">
    <property type="entry name" value="Ribonuclease H-like superfamily/Ribonuclease H"/>
    <property type="match status" value="1"/>
</dbReference>
<sequence>MPGEQSVSTPDLIEREFTAGQPGNRLVGDVTYLRTDEGWLYLATVIDLATRMVVGWQTAANMRTSLIIDALTMAKRHGHIRRGSKIPNPGHPTTPDSRNRGEPAAGRPARPVRRVAWETNREQSRHRAPGRLNHGAPTIAGRSGPGCGTSAAGVRGGPSALASARSGMPERWWSFLRSPLRAVVGGLRPYELLTAAGRF</sequence>
<proteinExistence type="predicted"/>
<feature type="region of interest" description="Disordered" evidence="1">
    <location>
        <begin position="78"/>
        <end position="152"/>
    </location>
</feature>
<dbReference type="InterPro" id="IPR001584">
    <property type="entry name" value="Integrase_cat-core"/>
</dbReference>
<gene>
    <name evidence="3" type="ORF">Pma05_84140</name>
</gene>